<name>A0AAJ0HEU1_9PEZI</name>
<feature type="domain" description="Nephrocystin 3-like N-terminal" evidence="4">
    <location>
        <begin position="316"/>
        <end position="446"/>
    </location>
</feature>
<feature type="domain" description="GPI inositol-deacylase winged helix" evidence="3">
    <location>
        <begin position="575"/>
        <end position="661"/>
    </location>
</feature>
<feature type="region of interest" description="Disordered" evidence="2">
    <location>
        <begin position="1"/>
        <end position="66"/>
    </location>
</feature>
<organism evidence="5 6">
    <name type="scientific">Lasiosphaeria hispida</name>
    <dbReference type="NCBI Taxonomy" id="260671"/>
    <lineage>
        <taxon>Eukaryota</taxon>
        <taxon>Fungi</taxon>
        <taxon>Dikarya</taxon>
        <taxon>Ascomycota</taxon>
        <taxon>Pezizomycotina</taxon>
        <taxon>Sordariomycetes</taxon>
        <taxon>Sordariomycetidae</taxon>
        <taxon>Sordariales</taxon>
        <taxon>Lasiosphaeriaceae</taxon>
        <taxon>Lasiosphaeria</taxon>
    </lineage>
</organism>
<evidence type="ECO:0000256" key="2">
    <source>
        <dbReference type="SAM" id="MobiDB-lite"/>
    </source>
</evidence>
<dbReference type="InterPro" id="IPR056884">
    <property type="entry name" value="NPHP3-like_N"/>
</dbReference>
<dbReference type="Pfam" id="PF22939">
    <property type="entry name" value="WHD_GPIID"/>
    <property type="match status" value="1"/>
</dbReference>
<dbReference type="InterPro" id="IPR054471">
    <property type="entry name" value="GPIID_WHD"/>
</dbReference>
<dbReference type="EMBL" id="JAUIQD010000005">
    <property type="protein sequence ID" value="KAK3349544.1"/>
    <property type="molecule type" value="Genomic_DNA"/>
</dbReference>
<comment type="caution">
    <text evidence="5">The sequence shown here is derived from an EMBL/GenBank/DDBJ whole genome shotgun (WGS) entry which is preliminary data.</text>
</comment>
<feature type="compositionally biased region" description="Acidic residues" evidence="2">
    <location>
        <begin position="1476"/>
        <end position="1492"/>
    </location>
</feature>
<feature type="region of interest" description="Disordered" evidence="2">
    <location>
        <begin position="1461"/>
        <end position="1492"/>
    </location>
</feature>
<evidence type="ECO:0000313" key="5">
    <source>
        <dbReference type="EMBL" id="KAK3349544.1"/>
    </source>
</evidence>
<dbReference type="PANTHER" id="PTHR10039:SF14">
    <property type="entry name" value="NACHT DOMAIN-CONTAINING PROTEIN"/>
    <property type="match status" value="1"/>
</dbReference>
<accession>A0AAJ0HEU1</accession>
<keyword evidence="6" id="KW-1185">Reference proteome</keyword>
<protein>
    <recommendedName>
        <fullName evidence="7">NACHT domain-containing protein</fullName>
    </recommendedName>
</protein>
<dbReference type="Proteomes" id="UP001275084">
    <property type="component" value="Unassembled WGS sequence"/>
</dbReference>
<dbReference type="Gene3D" id="3.40.50.300">
    <property type="entry name" value="P-loop containing nucleotide triphosphate hydrolases"/>
    <property type="match status" value="1"/>
</dbReference>
<evidence type="ECO:0000313" key="6">
    <source>
        <dbReference type="Proteomes" id="UP001275084"/>
    </source>
</evidence>
<reference evidence="5" key="2">
    <citation type="submission" date="2023-06" db="EMBL/GenBank/DDBJ databases">
        <authorList>
            <consortium name="Lawrence Berkeley National Laboratory"/>
            <person name="Haridas S."/>
            <person name="Hensen N."/>
            <person name="Bonometti L."/>
            <person name="Westerberg I."/>
            <person name="Brannstrom I.O."/>
            <person name="Guillou S."/>
            <person name="Cros-Aarteil S."/>
            <person name="Calhoun S."/>
            <person name="Kuo A."/>
            <person name="Mondo S."/>
            <person name="Pangilinan J."/>
            <person name="Riley R."/>
            <person name="Labutti K."/>
            <person name="Andreopoulos B."/>
            <person name="Lipzen A."/>
            <person name="Chen C."/>
            <person name="Yanf M."/>
            <person name="Daum C."/>
            <person name="Ng V."/>
            <person name="Clum A."/>
            <person name="Steindorff A."/>
            <person name="Ohm R."/>
            <person name="Martin F."/>
            <person name="Silar P."/>
            <person name="Natvig D."/>
            <person name="Lalanne C."/>
            <person name="Gautier V."/>
            <person name="Ament-Velasquez S.L."/>
            <person name="Kruys A."/>
            <person name="Hutchinson M.I."/>
            <person name="Powell A.J."/>
            <person name="Barry K."/>
            <person name="Miller A.N."/>
            <person name="Grigoriev I.V."/>
            <person name="Debuchy R."/>
            <person name="Gladieux P."/>
            <person name="Thoren M.H."/>
            <person name="Johannesson H."/>
        </authorList>
    </citation>
    <scope>NUCLEOTIDE SEQUENCE</scope>
    <source>
        <strain evidence="5">CBS 955.72</strain>
    </source>
</reference>
<gene>
    <name evidence="5" type="ORF">B0T25DRAFT_570168</name>
</gene>
<keyword evidence="1" id="KW-0677">Repeat</keyword>
<evidence type="ECO:0000256" key="1">
    <source>
        <dbReference type="ARBA" id="ARBA00022737"/>
    </source>
</evidence>
<dbReference type="Pfam" id="PF24883">
    <property type="entry name" value="NPHP3_N"/>
    <property type="match status" value="1"/>
</dbReference>
<sequence length="1492" mass="169760">MSAHSPDAEQASSIQNTEADRSSSLMYQPSVKTDGDPDSVKKPSGPGPAGLKPWAQIREGESSGVQAEREQLQTSFYNLDAELRKLDPEARGKGDKLADSTLPEIFEDIKPKTRDLSKDLIPEWVRDKGIPLIKVVKGITDLALEGAGMGTAKLALSSITIFLSWEEAADKHAKSVKESLAKLEEFGGVLEMVDGMSKELEDSKAGTELLISVLRLGLRIVELLVECLKFMRKNLFRKALEALVGEGEVESALQSLNDAISGYTMKNITMVRLMQEHRNRIGRYQQHLSEFQSSLLNPYTAHDDIVSGRVKDSGRSTIIDYCRNPDKNKVLWVYGNHKNKAAQTFDAVVKSLIRQLCDNRPHEKYFGLGNEKRTGDWLLKEFDEPPRSNLNLLKAMIKVLRESDFTCFIIIDALDEFQAGSEPGLNRSELIESLWKLPAKLLVTSRDLPDIRSVFEKHRQRPSHDPKELSWSEVKVIPNARDMKAYIESRMEKDNTFKETLKTAPGLQERIKGRLTEPDQGTERQARSFNLLRLRMNHIMGLTAGDIENALETLPFDDEKAYRETFERIENSPDHKNARRVIHWIYNANRPLVIEELLHALASFDALVGESLDKKFLHQESTIRDWCQGIIVVLPSSSQVTFAHPTVTDYLNNAKGKDGDFLADRAAVPISLTCLRHLSFYTMQPFEEGDPSSHTSTRGLFEYASLYWIQHISDEYPNPEEMRKFLLESSRWLNTLLTPIEGKSLTWLRLHKLVHEPRSPLEIACDFRIRWLFDYCTVSLEDSILPAAHCWPEMFDETFDELQRPGNGEEMPSMKVAIAVVAAAGGKGGRELVKSIFTKFPNLPITEEMLLEAARSKDPDGMLNILLDHNRESFKHTDATWAVFAVTAVSSTAQSIWSLLMTIPIAILLFNWKQWWHDVDRKKVQEADRGDMSRLRSSTPLYSSQIAIMAARNPSKCGKETLRRLMGDLEIRPDPSTIYAMAQRSWKLAKEYAGRVEEEILIDKTVQKGFVHPTLARTIDMLREMDKICKRPKLRVTPALIHRNLSAHPEEATQFFIYLNDNPNLFITGEGTWRWTHGHSMKGISMLREYPDGCRNHSHLDVELPRLLTWRSKWWEPVCQRSLPRGNKDDLNTWCEESPHAGAIKLDLDELIQWPLSLPFDVEKVLEPDSSSLLEAMVRATMPPGDPDEAQPSHYATSDFDGDLLRALAARGQGCNHEFMRQMLWGSIRGFKYTEMRECLLPTNKTTQQVAGKYRLSDMKQFNLMAASHSLRYFLRTNRDGSDGSDDSNEDFQSMLHLVVQNFDALSGPILGGIKASLPSELYIKALENREEDSGKNLKSILELNEEWVPKNEHFETAAAHNTLDIFKVLQQHNKNFYNTGGVERLQWTDAVLVAVLSSEDKSGEDQVGFLIYFKDQERDIGWNFDRLLRLAKVAEGRNRAKGENDCDLQSFVEVWKNNNERDRRNEGEQATNLYDGEDDLELDDSWPGVDD</sequence>
<feature type="compositionally biased region" description="Polar residues" evidence="2">
    <location>
        <begin position="10"/>
        <end position="31"/>
    </location>
</feature>
<evidence type="ECO:0000259" key="3">
    <source>
        <dbReference type="Pfam" id="PF22939"/>
    </source>
</evidence>
<evidence type="ECO:0000259" key="4">
    <source>
        <dbReference type="Pfam" id="PF24883"/>
    </source>
</evidence>
<evidence type="ECO:0008006" key="7">
    <source>
        <dbReference type="Google" id="ProtNLM"/>
    </source>
</evidence>
<dbReference type="InterPro" id="IPR027417">
    <property type="entry name" value="P-loop_NTPase"/>
</dbReference>
<proteinExistence type="predicted"/>
<reference evidence="5" key="1">
    <citation type="journal article" date="2023" name="Mol. Phylogenet. Evol.">
        <title>Genome-scale phylogeny and comparative genomics of the fungal order Sordariales.</title>
        <authorList>
            <person name="Hensen N."/>
            <person name="Bonometti L."/>
            <person name="Westerberg I."/>
            <person name="Brannstrom I.O."/>
            <person name="Guillou S."/>
            <person name="Cros-Aarteil S."/>
            <person name="Calhoun S."/>
            <person name="Haridas S."/>
            <person name="Kuo A."/>
            <person name="Mondo S."/>
            <person name="Pangilinan J."/>
            <person name="Riley R."/>
            <person name="LaButti K."/>
            <person name="Andreopoulos B."/>
            <person name="Lipzen A."/>
            <person name="Chen C."/>
            <person name="Yan M."/>
            <person name="Daum C."/>
            <person name="Ng V."/>
            <person name="Clum A."/>
            <person name="Steindorff A."/>
            <person name="Ohm R.A."/>
            <person name="Martin F."/>
            <person name="Silar P."/>
            <person name="Natvig D.O."/>
            <person name="Lalanne C."/>
            <person name="Gautier V."/>
            <person name="Ament-Velasquez S.L."/>
            <person name="Kruys A."/>
            <person name="Hutchinson M.I."/>
            <person name="Powell A.J."/>
            <person name="Barry K."/>
            <person name="Miller A.N."/>
            <person name="Grigoriev I.V."/>
            <person name="Debuchy R."/>
            <person name="Gladieux P."/>
            <person name="Hiltunen Thoren M."/>
            <person name="Johannesson H."/>
        </authorList>
    </citation>
    <scope>NUCLEOTIDE SEQUENCE</scope>
    <source>
        <strain evidence="5">CBS 955.72</strain>
    </source>
</reference>
<dbReference type="PANTHER" id="PTHR10039">
    <property type="entry name" value="AMELOGENIN"/>
    <property type="match status" value="1"/>
</dbReference>